<dbReference type="GO" id="GO:0005737">
    <property type="term" value="C:cytoplasm"/>
    <property type="evidence" value="ECO:0007669"/>
    <property type="project" value="TreeGrafter"/>
</dbReference>
<sequence length="205" mass="23621">MATTEFEKTAEATATAEKAEVIEKVDEEEVTEVDGWAPSVSLEVNDRIETGEEDEQELYRQRSKLYRWISKDEGSGEWKERGTGEMRLLKEKKSGRVRALMRQEKTLKIIANHYVVENGPYCSLKPNAGSQKCWVWMASDYAEGEQRTEQFALKFGNPELAQAFEKAFNEAKQENAKIISGEKTKRNEAVEKEEKEEEDEKKKEE</sequence>
<dbReference type="PANTHER" id="PTHR23138">
    <property type="entry name" value="RAN BINDING PROTEIN"/>
    <property type="match status" value="1"/>
</dbReference>
<dbReference type="EMBL" id="GG679769">
    <property type="protein sequence ID" value="EER07648.1"/>
    <property type="molecule type" value="Genomic_DNA"/>
</dbReference>
<reference evidence="3 4" key="1">
    <citation type="submission" date="2008-07" db="EMBL/GenBank/DDBJ databases">
        <authorList>
            <person name="El-Sayed N."/>
            <person name="Caler E."/>
            <person name="Inman J."/>
            <person name="Amedeo P."/>
            <person name="Hass B."/>
            <person name="Wortman J."/>
        </authorList>
    </citation>
    <scope>NUCLEOTIDE SEQUENCE [LARGE SCALE GENOMIC DNA]</scope>
    <source>
        <strain evidence="4">ATCC 50983 / TXsc</strain>
    </source>
</reference>
<dbReference type="FunFam" id="2.30.29.30:FF:000312">
    <property type="entry name" value="Ran binding protein 1"/>
    <property type="match status" value="1"/>
</dbReference>
<protein>
    <submittedName>
        <fullName evidence="3">Ran-specific GTPase-activating protein, putative</fullName>
    </submittedName>
</protein>
<dbReference type="OMA" id="NFKDSFM"/>
<dbReference type="Gene3D" id="2.30.29.30">
    <property type="entry name" value="Pleckstrin-homology domain (PH domain)/Phosphotyrosine-binding domain (PTB)"/>
    <property type="match status" value="1"/>
</dbReference>
<dbReference type="InterPro" id="IPR045255">
    <property type="entry name" value="RanBP1-like"/>
</dbReference>
<dbReference type="InterPro" id="IPR011993">
    <property type="entry name" value="PH-like_dom_sf"/>
</dbReference>
<dbReference type="GO" id="GO:0005643">
    <property type="term" value="C:nuclear pore"/>
    <property type="evidence" value="ECO:0007669"/>
    <property type="project" value="TreeGrafter"/>
</dbReference>
<dbReference type="OrthoDB" id="2357150at2759"/>
<feature type="region of interest" description="Disordered" evidence="1">
    <location>
        <begin position="175"/>
        <end position="205"/>
    </location>
</feature>
<dbReference type="InterPro" id="IPR045256">
    <property type="entry name" value="RanBP1_RanBD"/>
</dbReference>
<dbReference type="InParanoid" id="C5L6I7"/>
<dbReference type="GO" id="GO:0005096">
    <property type="term" value="F:GTPase activator activity"/>
    <property type="evidence" value="ECO:0007669"/>
    <property type="project" value="TreeGrafter"/>
</dbReference>
<proteinExistence type="predicted"/>
<name>C5L6I7_PERM5</name>
<feature type="compositionally biased region" description="Basic and acidic residues" evidence="1">
    <location>
        <begin position="1"/>
        <end position="10"/>
    </location>
</feature>
<dbReference type="PANTHER" id="PTHR23138:SF87">
    <property type="entry name" value="E3 SUMO-PROTEIN LIGASE RANBP2"/>
    <property type="match status" value="1"/>
</dbReference>
<dbReference type="Proteomes" id="UP000007800">
    <property type="component" value="Unassembled WGS sequence"/>
</dbReference>
<dbReference type="AlphaFoldDB" id="C5L6I7"/>
<evidence type="ECO:0000313" key="4">
    <source>
        <dbReference type="Proteomes" id="UP000007800"/>
    </source>
</evidence>
<dbReference type="CDD" id="cd13179">
    <property type="entry name" value="RanBD_RanBP1"/>
    <property type="match status" value="1"/>
</dbReference>
<organism evidence="4">
    <name type="scientific">Perkinsus marinus (strain ATCC 50983 / TXsc)</name>
    <dbReference type="NCBI Taxonomy" id="423536"/>
    <lineage>
        <taxon>Eukaryota</taxon>
        <taxon>Sar</taxon>
        <taxon>Alveolata</taxon>
        <taxon>Perkinsozoa</taxon>
        <taxon>Perkinsea</taxon>
        <taxon>Perkinsida</taxon>
        <taxon>Perkinsidae</taxon>
        <taxon>Perkinsus</taxon>
    </lineage>
</organism>
<feature type="region of interest" description="Disordered" evidence="1">
    <location>
        <begin position="1"/>
        <end position="22"/>
    </location>
</feature>
<dbReference type="SUPFAM" id="SSF50729">
    <property type="entry name" value="PH domain-like"/>
    <property type="match status" value="1"/>
</dbReference>
<evidence type="ECO:0000256" key="1">
    <source>
        <dbReference type="SAM" id="MobiDB-lite"/>
    </source>
</evidence>
<keyword evidence="4" id="KW-1185">Reference proteome</keyword>
<dbReference type="GeneID" id="9042134"/>
<dbReference type="RefSeq" id="XP_002775832.1">
    <property type="nucleotide sequence ID" value="XM_002775786.1"/>
</dbReference>
<accession>C5L6I7</accession>
<dbReference type="GO" id="GO:0006913">
    <property type="term" value="P:nucleocytoplasmic transport"/>
    <property type="evidence" value="ECO:0007669"/>
    <property type="project" value="InterPro"/>
</dbReference>
<gene>
    <name evidence="3" type="ORF">Pmar_PMAR024052</name>
</gene>
<feature type="compositionally biased region" description="Basic and acidic residues" evidence="1">
    <location>
        <begin position="175"/>
        <end position="193"/>
    </location>
</feature>
<dbReference type="SMART" id="SM00160">
    <property type="entry name" value="RanBD"/>
    <property type="match status" value="1"/>
</dbReference>
<dbReference type="PROSITE" id="PS50196">
    <property type="entry name" value="RANBD1"/>
    <property type="match status" value="1"/>
</dbReference>
<evidence type="ECO:0000259" key="2">
    <source>
        <dbReference type="PROSITE" id="PS50196"/>
    </source>
</evidence>
<feature type="domain" description="RanBD1" evidence="2">
    <location>
        <begin position="35"/>
        <end position="177"/>
    </location>
</feature>
<dbReference type="Pfam" id="PF00638">
    <property type="entry name" value="Ran_BP1"/>
    <property type="match status" value="1"/>
</dbReference>
<dbReference type="FunCoup" id="C5L6I7">
    <property type="interactions" value="735"/>
</dbReference>
<evidence type="ECO:0000313" key="3">
    <source>
        <dbReference type="EMBL" id="EER07648.1"/>
    </source>
</evidence>
<dbReference type="InterPro" id="IPR000156">
    <property type="entry name" value="Ran_bind_dom"/>
</dbReference>